<evidence type="ECO:0000256" key="2">
    <source>
        <dbReference type="ARBA" id="ARBA00004370"/>
    </source>
</evidence>
<keyword evidence="11" id="KW-0472">Membrane</keyword>
<evidence type="ECO:0000313" key="15">
    <source>
        <dbReference type="Proteomes" id="UP001218218"/>
    </source>
</evidence>
<evidence type="ECO:0000256" key="3">
    <source>
        <dbReference type="ARBA" id="ARBA00010617"/>
    </source>
</evidence>
<dbReference type="GO" id="GO:0004497">
    <property type="term" value="F:monooxygenase activity"/>
    <property type="evidence" value="ECO:0007669"/>
    <property type="project" value="UniProtKB-KW"/>
</dbReference>
<dbReference type="GO" id="GO:0016705">
    <property type="term" value="F:oxidoreductase activity, acting on paired donors, with incorporation or reduction of molecular oxygen"/>
    <property type="evidence" value="ECO:0007669"/>
    <property type="project" value="InterPro"/>
</dbReference>
<keyword evidence="15" id="KW-1185">Reference proteome</keyword>
<evidence type="ECO:0000256" key="6">
    <source>
        <dbReference type="ARBA" id="ARBA00022723"/>
    </source>
</evidence>
<evidence type="ECO:0000256" key="5">
    <source>
        <dbReference type="ARBA" id="ARBA00022692"/>
    </source>
</evidence>
<dbReference type="GO" id="GO:0020037">
    <property type="term" value="F:heme binding"/>
    <property type="evidence" value="ECO:0007669"/>
    <property type="project" value="InterPro"/>
</dbReference>
<keyword evidence="4 12" id="KW-0349">Heme</keyword>
<dbReference type="PROSITE" id="PS00086">
    <property type="entry name" value="CYTOCHROME_P450"/>
    <property type="match status" value="1"/>
</dbReference>
<keyword evidence="5" id="KW-0812">Transmembrane</keyword>
<evidence type="ECO:0000256" key="13">
    <source>
        <dbReference type="RuleBase" id="RU000461"/>
    </source>
</evidence>
<evidence type="ECO:0000313" key="14">
    <source>
        <dbReference type="EMBL" id="KAJ7359567.1"/>
    </source>
</evidence>
<keyword evidence="7" id="KW-1133">Transmembrane helix</keyword>
<dbReference type="CDD" id="cd11041">
    <property type="entry name" value="CYP503A1-like"/>
    <property type="match status" value="1"/>
</dbReference>
<dbReference type="AlphaFoldDB" id="A0AAD7AID1"/>
<evidence type="ECO:0000256" key="11">
    <source>
        <dbReference type="ARBA" id="ARBA00023136"/>
    </source>
</evidence>
<proteinExistence type="inferred from homology"/>
<accession>A0AAD7AID1</accession>
<dbReference type="PRINTS" id="PR00465">
    <property type="entry name" value="EP450IV"/>
</dbReference>
<evidence type="ECO:0000256" key="12">
    <source>
        <dbReference type="PIRSR" id="PIRSR602403-1"/>
    </source>
</evidence>
<dbReference type="InterPro" id="IPR001128">
    <property type="entry name" value="Cyt_P450"/>
</dbReference>
<evidence type="ECO:0000256" key="8">
    <source>
        <dbReference type="ARBA" id="ARBA00023002"/>
    </source>
</evidence>
<sequence length="521" mass="58738">MAESLSPASLAGAAILGLVVLQAIRKFFTAPSPLDAIPSVGIPSYPFGFYVGAWNYIKNGRAITEEGYLQYPDKAFRVALANRWLVLVHGWTLIEDVRKAPDEFLSVADATNSLLHLEYTIGHEQHHDPFQIAVIRSAMTRNIGAGFHDIRNEIVAAFEDLVPAKADEWISVPAMQTVLPIVSRVSNRFFIGLKRRDPKYIKITTQYAQDVTSNAAWLHVTPAILRPFATRFFKFGHLEPATRKALKYLGPLLQHRLDMDDKYGAEWPNDDRPNDMISWLLDEARGYPNRRNVRTLTRTILNINFGALHTTTQGVLHALYTLAANLQYVQPLREEIESVLRTEGWSKAGMQKLVQLDSFLKESARFVPGGRSVYLFDRLTIGPTSVGVLRQVMKDFTFSDGTTVPAGTLIGVAILSEHHDETNYTNAGVFDGFRFSRMREQAGEGIKHQMVTPTPDYLFFGLGRHACPGRFFAVNEQKMLLAHILMTYDFKLKDGKRPEDEWMAHIAAANSTAEVMFRRRQ</sequence>
<evidence type="ECO:0000256" key="1">
    <source>
        <dbReference type="ARBA" id="ARBA00001971"/>
    </source>
</evidence>
<gene>
    <name evidence="14" type="ORF">DFH08DRAFT_846416</name>
</gene>
<keyword evidence="6 12" id="KW-0479">Metal-binding</keyword>
<comment type="similarity">
    <text evidence="3 13">Belongs to the cytochrome P450 family.</text>
</comment>
<dbReference type="PANTHER" id="PTHR46206:SF5">
    <property type="entry name" value="P450, PUTATIVE (EUROFUNG)-RELATED"/>
    <property type="match status" value="1"/>
</dbReference>
<evidence type="ECO:0000256" key="4">
    <source>
        <dbReference type="ARBA" id="ARBA00022617"/>
    </source>
</evidence>
<feature type="binding site" description="axial binding residue" evidence="12">
    <location>
        <position position="467"/>
    </location>
    <ligand>
        <name>heme</name>
        <dbReference type="ChEBI" id="CHEBI:30413"/>
    </ligand>
    <ligandPart>
        <name>Fe</name>
        <dbReference type="ChEBI" id="CHEBI:18248"/>
    </ligandPart>
</feature>
<name>A0AAD7AID1_9AGAR</name>
<organism evidence="14 15">
    <name type="scientific">Mycena albidolilacea</name>
    <dbReference type="NCBI Taxonomy" id="1033008"/>
    <lineage>
        <taxon>Eukaryota</taxon>
        <taxon>Fungi</taxon>
        <taxon>Dikarya</taxon>
        <taxon>Basidiomycota</taxon>
        <taxon>Agaricomycotina</taxon>
        <taxon>Agaricomycetes</taxon>
        <taxon>Agaricomycetidae</taxon>
        <taxon>Agaricales</taxon>
        <taxon>Marasmiineae</taxon>
        <taxon>Mycenaceae</taxon>
        <taxon>Mycena</taxon>
    </lineage>
</organism>
<dbReference type="GO" id="GO:0016020">
    <property type="term" value="C:membrane"/>
    <property type="evidence" value="ECO:0007669"/>
    <property type="project" value="UniProtKB-SubCell"/>
</dbReference>
<evidence type="ECO:0000256" key="10">
    <source>
        <dbReference type="ARBA" id="ARBA00023033"/>
    </source>
</evidence>
<evidence type="ECO:0000256" key="9">
    <source>
        <dbReference type="ARBA" id="ARBA00023004"/>
    </source>
</evidence>
<keyword evidence="10 13" id="KW-0503">Monooxygenase</keyword>
<keyword evidence="8 13" id="KW-0560">Oxidoreductase</keyword>
<reference evidence="14" key="1">
    <citation type="submission" date="2023-03" db="EMBL/GenBank/DDBJ databases">
        <title>Massive genome expansion in bonnet fungi (Mycena s.s.) driven by repeated elements and novel gene families across ecological guilds.</title>
        <authorList>
            <consortium name="Lawrence Berkeley National Laboratory"/>
            <person name="Harder C.B."/>
            <person name="Miyauchi S."/>
            <person name="Viragh M."/>
            <person name="Kuo A."/>
            <person name="Thoen E."/>
            <person name="Andreopoulos B."/>
            <person name="Lu D."/>
            <person name="Skrede I."/>
            <person name="Drula E."/>
            <person name="Henrissat B."/>
            <person name="Morin E."/>
            <person name="Kohler A."/>
            <person name="Barry K."/>
            <person name="LaButti K."/>
            <person name="Morin E."/>
            <person name="Salamov A."/>
            <person name="Lipzen A."/>
            <person name="Mereny Z."/>
            <person name="Hegedus B."/>
            <person name="Baldrian P."/>
            <person name="Stursova M."/>
            <person name="Weitz H."/>
            <person name="Taylor A."/>
            <person name="Grigoriev I.V."/>
            <person name="Nagy L.G."/>
            <person name="Martin F."/>
            <person name="Kauserud H."/>
        </authorList>
    </citation>
    <scope>NUCLEOTIDE SEQUENCE</scope>
    <source>
        <strain evidence="14">CBHHK002</strain>
    </source>
</reference>
<dbReference type="InterPro" id="IPR017972">
    <property type="entry name" value="Cyt_P450_CS"/>
</dbReference>
<dbReference type="PANTHER" id="PTHR46206">
    <property type="entry name" value="CYTOCHROME P450"/>
    <property type="match status" value="1"/>
</dbReference>
<comment type="caution">
    <text evidence="14">The sequence shown here is derived from an EMBL/GenBank/DDBJ whole genome shotgun (WGS) entry which is preliminary data.</text>
</comment>
<comment type="subcellular location">
    <subcellularLocation>
        <location evidence="2">Membrane</location>
    </subcellularLocation>
</comment>
<dbReference type="Proteomes" id="UP001218218">
    <property type="component" value="Unassembled WGS sequence"/>
</dbReference>
<protein>
    <submittedName>
        <fullName evidence="14">Cytochrome P450</fullName>
    </submittedName>
</protein>
<dbReference type="InterPro" id="IPR036396">
    <property type="entry name" value="Cyt_P450_sf"/>
</dbReference>
<evidence type="ECO:0000256" key="7">
    <source>
        <dbReference type="ARBA" id="ARBA00022989"/>
    </source>
</evidence>
<keyword evidence="9 12" id="KW-0408">Iron</keyword>
<dbReference type="Gene3D" id="1.10.630.10">
    <property type="entry name" value="Cytochrome P450"/>
    <property type="match status" value="1"/>
</dbReference>
<dbReference type="InterPro" id="IPR002403">
    <property type="entry name" value="Cyt_P450_E_grp-IV"/>
</dbReference>
<dbReference type="GO" id="GO:0005506">
    <property type="term" value="F:iron ion binding"/>
    <property type="evidence" value="ECO:0007669"/>
    <property type="project" value="InterPro"/>
</dbReference>
<dbReference type="EMBL" id="JARIHO010000006">
    <property type="protein sequence ID" value="KAJ7359567.1"/>
    <property type="molecule type" value="Genomic_DNA"/>
</dbReference>
<comment type="cofactor">
    <cofactor evidence="1 12">
        <name>heme</name>
        <dbReference type="ChEBI" id="CHEBI:30413"/>
    </cofactor>
</comment>
<dbReference type="SUPFAM" id="SSF48264">
    <property type="entry name" value="Cytochrome P450"/>
    <property type="match status" value="1"/>
</dbReference>
<dbReference type="Pfam" id="PF00067">
    <property type="entry name" value="p450"/>
    <property type="match status" value="1"/>
</dbReference>